<dbReference type="SMART" id="SM00940">
    <property type="entry name" value="PepX_N"/>
    <property type="match status" value="1"/>
</dbReference>
<evidence type="ECO:0000313" key="14">
    <source>
        <dbReference type="Proteomes" id="UP000051576"/>
    </source>
</evidence>
<evidence type="ECO:0000256" key="9">
    <source>
        <dbReference type="HAMAP-Rule" id="MF_00698"/>
    </source>
</evidence>
<evidence type="ECO:0000256" key="7">
    <source>
        <dbReference type="ARBA" id="ARBA00022801"/>
    </source>
</evidence>
<name>A0A0R2CC56_9LACO</name>
<keyword evidence="8 9" id="KW-0720">Serine protease</keyword>
<dbReference type="Gene3D" id="1.10.246.70">
    <property type="match status" value="1"/>
</dbReference>
<dbReference type="Gene3D" id="3.40.50.1820">
    <property type="entry name" value="alpha/beta hydrolase"/>
    <property type="match status" value="1"/>
</dbReference>
<protein>
    <recommendedName>
        <fullName evidence="9">Xaa-Pro dipeptidyl-peptidase</fullName>
        <ecNumber evidence="9">3.4.14.11</ecNumber>
    </recommendedName>
    <alternativeName>
        <fullName evidence="9">X-Pro dipeptidyl-peptidase</fullName>
    </alternativeName>
    <alternativeName>
        <fullName evidence="9">X-prolyl-dipeptidyl aminopeptidase</fullName>
        <shortName evidence="9">X-PDAP</shortName>
    </alternativeName>
</protein>
<dbReference type="InterPro" id="IPR008252">
    <property type="entry name" value="Pept_S15_Xpro"/>
</dbReference>
<comment type="subunit">
    <text evidence="4 9">Homodimer.</text>
</comment>
<dbReference type="Gene3D" id="2.60.120.260">
    <property type="entry name" value="Galactose-binding domain-like"/>
    <property type="match status" value="1"/>
</dbReference>
<evidence type="ECO:0000256" key="5">
    <source>
        <dbReference type="ARBA" id="ARBA00022438"/>
    </source>
</evidence>
<keyword evidence="9" id="KW-0963">Cytoplasm</keyword>
<evidence type="ECO:0000256" key="6">
    <source>
        <dbReference type="ARBA" id="ARBA00022670"/>
    </source>
</evidence>
<dbReference type="InterPro" id="IPR029058">
    <property type="entry name" value="AB_hydrolase_fold"/>
</dbReference>
<dbReference type="Pfam" id="PF08530">
    <property type="entry name" value="PepX_C"/>
    <property type="match status" value="1"/>
</dbReference>
<dbReference type="GO" id="GO:0004177">
    <property type="term" value="F:aminopeptidase activity"/>
    <property type="evidence" value="ECO:0007669"/>
    <property type="project" value="UniProtKB-KW"/>
</dbReference>
<reference evidence="13 14" key="1">
    <citation type="journal article" date="2015" name="Genome Announc.">
        <title>Expanding the biotechnology potential of lactobacilli through comparative genomics of 213 strains and associated genera.</title>
        <authorList>
            <person name="Sun Z."/>
            <person name="Harris H.M."/>
            <person name="McCann A."/>
            <person name="Guo C."/>
            <person name="Argimon S."/>
            <person name="Zhang W."/>
            <person name="Yang X."/>
            <person name="Jeffery I.B."/>
            <person name="Cooney J.C."/>
            <person name="Kagawa T.F."/>
            <person name="Liu W."/>
            <person name="Song Y."/>
            <person name="Salvetti E."/>
            <person name="Wrobel A."/>
            <person name="Rasinkangas P."/>
            <person name="Parkhill J."/>
            <person name="Rea M.C."/>
            <person name="O'Sullivan O."/>
            <person name="Ritari J."/>
            <person name="Douillard F.P."/>
            <person name="Paul Ross R."/>
            <person name="Yang R."/>
            <person name="Briner A.E."/>
            <person name="Felis G.E."/>
            <person name="de Vos W.M."/>
            <person name="Barrangou R."/>
            <person name="Klaenhammer T.R."/>
            <person name="Caufield P.W."/>
            <person name="Cui Y."/>
            <person name="Zhang H."/>
            <person name="O'Toole P.W."/>
        </authorList>
    </citation>
    <scope>NUCLEOTIDE SEQUENCE [LARGE SCALE GENOMIC DNA]</scope>
    <source>
        <strain evidence="13 14">DSM 20605</strain>
    </source>
</reference>
<dbReference type="InterPro" id="IPR008979">
    <property type="entry name" value="Galactose-bd-like_sf"/>
</dbReference>
<evidence type="ECO:0000256" key="8">
    <source>
        <dbReference type="ARBA" id="ARBA00022825"/>
    </source>
</evidence>
<dbReference type="OrthoDB" id="319764at2"/>
<evidence type="ECO:0000259" key="11">
    <source>
        <dbReference type="SMART" id="SM00939"/>
    </source>
</evidence>
<evidence type="ECO:0000256" key="2">
    <source>
        <dbReference type="ARBA" id="ARBA00003997"/>
    </source>
</evidence>
<organism evidence="13 14">
    <name type="scientific">Liquorilactobacillus vini DSM 20605</name>
    <dbReference type="NCBI Taxonomy" id="1133569"/>
    <lineage>
        <taxon>Bacteria</taxon>
        <taxon>Bacillati</taxon>
        <taxon>Bacillota</taxon>
        <taxon>Bacilli</taxon>
        <taxon>Lactobacillales</taxon>
        <taxon>Lactobacillaceae</taxon>
        <taxon>Liquorilactobacillus</taxon>
    </lineage>
</organism>
<keyword evidence="7 9" id="KW-0378">Hydrolase</keyword>
<evidence type="ECO:0000313" key="13">
    <source>
        <dbReference type="EMBL" id="KRM89361.1"/>
    </source>
</evidence>
<feature type="domain" description="X-Prolyl dipeptidyl aminopeptidase PepX N-terminal" evidence="12">
    <location>
        <begin position="1"/>
        <end position="156"/>
    </location>
</feature>
<dbReference type="GO" id="GO:0008239">
    <property type="term" value="F:dipeptidyl-peptidase activity"/>
    <property type="evidence" value="ECO:0007669"/>
    <property type="project" value="UniProtKB-UniRule"/>
</dbReference>
<dbReference type="PATRIC" id="fig|1133569.4.peg.1888"/>
<gene>
    <name evidence="9" type="primary">pepX</name>
    <name evidence="13" type="ORF">FD21_GL001744</name>
</gene>
<evidence type="ECO:0000256" key="1">
    <source>
        <dbReference type="ARBA" id="ARBA00000123"/>
    </source>
</evidence>
<dbReference type="InterPro" id="IPR015251">
    <property type="entry name" value="PepX_N_dom"/>
</dbReference>
<dbReference type="InterPro" id="IPR036313">
    <property type="entry name" value="PepX_N_dom_sf"/>
</dbReference>
<dbReference type="InterPro" id="IPR000383">
    <property type="entry name" value="Xaa-Pro-like_dom"/>
</dbReference>
<dbReference type="SUPFAM" id="SSF81761">
    <property type="entry name" value="X-Prolyl dipeptidyl aminopeptidase PepX, N-terminal domain"/>
    <property type="match status" value="1"/>
</dbReference>
<feature type="active site" description="Charge relay system" evidence="9">
    <location>
        <position position="368"/>
    </location>
</feature>
<feature type="active site" description="Charge relay system" evidence="9">
    <location>
        <position position="519"/>
    </location>
</feature>
<comment type="subcellular location">
    <subcellularLocation>
        <location evidence="9">Cytoplasm</location>
    </subcellularLocation>
</comment>
<dbReference type="EC" id="3.4.14.11" evidence="9"/>
<dbReference type="SUPFAM" id="SSF53474">
    <property type="entry name" value="alpha/beta-Hydrolases"/>
    <property type="match status" value="1"/>
</dbReference>
<dbReference type="Pfam" id="PF02129">
    <property type="entry name" value="Peptidase_S15"/>
    <property type="match status" value="1"/>
</dbReference>
<dbReference type="SUPFAM" id="SSF49785">
    <property type="entry name" value="Galactose-binding domain-like"/>
    <property type="match status" value="1"/>
</dbReference>
<dbReference type="SMART" id="SM00939">
    <property type="entry name" value="PepX_C"/>
    <property type="match status" value="1"/>
</dbReference>
<dbReference type="GO" id="GO:0008236">
    <property type="term" value="F:serine-type peptidase activity"/>
    <property type="evidence" value="ECO:0007669"/>
    <property type="project" value="UniProtKB-KW"/>
</dbReference>
<dbReference type="NCBIfam" id="NF003781">
    <property type="entry name" value="PRK05371.1-2"/>
    <property type="match status" value="1"/>
</dbReference>
<dbReference type="InterPro" id="IPR050585">
    <property type="entry name" value="Xaa-Pro_dipeptidyl-ppase/CocE"/>
</dbReference>
<dbReference type="EMBL" id="AYYX01000006">
    <property type="protein sequence ID" value="KRM89361.1"/>
    <property type="molecule type" value="Genomic_DNA"/>
</dbReference>
<evidence type="ECO:0000256" key="4">
    <source>
        <dbReference type="ARBA" id="ARBA00011738"/>
    </source>
</evidence>
<comment type="caution">
    <text evidence="13">The sequence shown here is derived from an EMBL/GenBank/DDBJ whole genome shotgun (WGS) entry which is preliminary data.</text>
</comment>
<dbReference type="PRINTS" id="PR00923">
    <property type="entry name" value="LACTOPTASE"/>
</dbReference>
<keyword evidence="14" id="KW-1185">Reference proteome</keyword>
<dbReference type="GO" id="GO:0006508">
    <property type="term" value="P:proteolysis"/>
    <property type="evidence" value="ECO:0007669"/>
    <property type="project" value="UniProtKB-KW"/>
</dbReference>
<dbReference type="AlphaFoldDB" id="A0A0R2CC56"/>
<dbReference type="RefSeq" id="WP_010581158.1">
    <property type="nucleotide sequence ID" value="NZ_AHYZ01000167.1"/>
</dbReference>
<dbReference type="Pfam" id="PF09168">
    <property type="entry name" value="PepX_N"/>
    <property type="match status" value="1"/>
</dbReference>
<feature type="region of interest" description="Disordered" evidence="10">
    <location>
        <begin position="250"/>
        <end position="277"/>
    </location>
</feature>
<proteinExistence type="inferred from homology"/>
<keyword evidence="5 9" id="KW-0031">Aminopeptidase</keyword>
<dbReference type="eggNOG" id="COG2936">
    <property type="taxonomic scope" value="Bacteria"/>
</dbReference>
<sequence>MYNNQFARLKLSLPAKIAELKKIAFLDDQLLALQDPTELWRQLLSKAFPQAKSSTAKQAKLASLAATADKDLLTYLKTEQPVTVTSFYNVALQLLGFLPVTDFELDQPLKMMRQTNLSYNEVLQTPQDVIAAWYDLLTTSTKLGQTWLDKLAGDGYFANWQNVTQPLFFNGKAQPIFATSKLLYETVYVETDLDTDEDGQADLVKVDLIRPVETQTGLKVPVLFTASPYNQGTNDQAADKLMHKMNVPLTHKKPGSEDLTPPTVPTATPKKRPVNGITPTAQETFSDEFGYSLNDYFLARGFAVVYSAGIGTKDSDGLRTCGTAAETQAAKAVIEWLHGDRVAFVSRSSQQAIKAWWSNGQVAMTGKSYLGTLATAVATTGVKGLKTVIAEAAISSWYDYYRDGGLVVAPGGFPGEDADVLALECQSRQQVYGDFLRVKKIAAQKLTAITAGQDRSSGNYNAFWDQRNYLKDFSKIKADVILVHGLNDWNVKPRNAYQSWEKLQKLPISQKLILHQGQHIYINQLRSLDFTDLMNLWLSYELYGIANQAPQLIPQVLVQDNTQIEKWQAYDNWKTAKTVKFYLKPAQLTTDQSTQHIVSFNDQLPAEKFTYYQQQPAAWEHDLLESKATSPLQKHKLIFTSQPLPQDVLLRGVPHVKLQVAVNSDHGLLSLMLVDYGQAKRLRSAPSVLSMDQLQLGYHWQTASPVDFRLEKNPSPWKMITKGHLNLQNRQHPWQVDELKANTFYSLQIDLQPMFYHLPAGRQLGLIVYATDFGMTVRGNQDLTYSLQLADCQLELPVSNF</sequence>
<dbReference type="HAMAP" id="MF_00698">
    <property type="entry name" value="Aminopeptidase_S15"/>
    <property type="match status" value="1"/>
</dbReference>
<dbReference type="STRING" id="1133569.FD21_GL001744"/>
<evidence type="ECO:0000256" key="10">
    <source>
        <dbReference type="SAM" id="MobiDB-lite"/>
    </source>
</evidence>
<dbReference type="Proteomes" id="UP000051576">
    <property type="component" value="Unassembled WGS sequence"/>
</dbReference>
<comment type="similarity">
    <text evidence="3 9">Belongs to the peptidase S15 family.</text>
</comment>
<dbReference type="PANTHER" id="PTHR43056">
    <property type="entry name" value="PEPTIDASE S9 PROLYL OLIGOPEPTIDASE"/>
    <property type="match status" value="1"/>
</dbReference>
<feature type="active site" description="Charge relay system" evidence="9">
    <location>
        <position position="488"/>
    </location>
</feature>
<comment type="function">
    <text evidence="2 9">Removes N-terminal dipeptides sequentially from polypeptides having unsubstituted N-termini provided that the penultimate residue is proline.</text>
</comment>
<evidence type="ECO:0000256" key="3">
    <source>
        <dbReference type="ARBA" id="ARBA00010819"/>
    </source>
</evidence>
<accession>A0A0R2CC56</accession>
<dbReference type="InterPro" id="IPR013736">
    <property type="entry name" value="Xaa-Pro_dipept_C"/>
</dbReference>
<evidence type="ECO:0000259" key="12">
    <source>
        <dbReference type="SMART" id="SM00940"/>
    </source>
</evidence>
<dbReference type="PANTHER" id="PTHR43056:SF10">
    <property type="entry name" value="COCE_NOND FAMILY, PUTATIVE (AFU_ORTHOLOGUE AFUA_7G00600)-RELATED"/>
    <property type="match status" value="1"/>
</dbReference>
<dbReference type="GO" id="GO:0005737">
    <property type="term" value="C:cytoplasm"/>
    <property type="evidence" value="ECO:0007669"/>
    <property type="project" value="UniProtKB-SubCell"/>
</dbReference>
<keyword evidence="6 9" id="KW-0645">Protease</keyword>
<feature type="domain" description="Xaa-Pro dipeptidyl-peptidase C-terminal" evidence="11">
    <location>
        <begin position="535"/>
        <end position="795"/>
    </location>
</feature>
<comment type="catalytic activity">
    <reaction evidence="1 9">
        <text>Hydrolyzes Xaa-Pro-|- bonds to release unblocked, N-terminal dipeptides from substrates including Ala-Pro-|-p-nitroanilide and (sequentially) Tyr-Pro-|-Phe-Pro-|-Gly-Pro-|-Ile.</text>
        <dbReference type="EC" id="3.4.14.11"/>
    </reaction>
</comment>